<keyword evidence="5" id="KW-0732">Signal</keyword>
<evidence type="ECO:0000256" key="5">
    <source>
        <dbReference type="ARBA" id="ARBA00022729"/>
    </source>
</evidence>
<feature type="non-terminal residue" evidence="11">
    <location>
        <position position="610"/>
    </location>
</feature>
<keyword evidence="12" id="KW-1185">Reference proteome</keyword>
<evidence type="ECO:0000259" key="10">
    <source>
        <dbReference type="Pfam" id="PF07774"/>
    </source>
</evidence>
<evidence type="ECO:0000256" key="1">
    <source>
        <dbReference type="ARBA" id="ARBA00004115"/>
    </source>
</evidence>
<comment type="caution">
    <text evidence="11">The sequence shown here is derived from an EMBL/GenBank/DDBJ whole genome shotgun (WGS) entry which is preliminary data.</text>
</comment>
<comment type="similarity">
    <text evidence="2">Belongs to the EMC1 family.</text>
</comment>
<sequence length="610" mass="65103">MWEIYHAKLVEIELMPPDMLSSTISEIDIDPGLENTARFALTYDKDSKTKTAIVEMFRDGDRLEMRKVASFLAPGRLIAAGPEHTVVAARSAESGATWRIRGSEKHSGDFAYSRSAYGDIERTALTFVNGQPHVVVQTASGLLAALQPGSDVPVWTRNEALAHAADMALLELLPPASSAEHAAQETDPSVQPSAVARFVLRWLATVQALGSWAASGFGIAGTHRPALAPTDGDHFGFRKLAVFGSATGAVTAVGSQDGAHAWSHHLAVGRAPVRIEHVFVARSGHVLGDAAPVVVAVGRGRNSTVVAAFDALTGNVLSRDVLPLVYTRAFELPAIDSASGLRVLGLAVDAPEPYLAVWPATSDAAHSVCTFGSPLFFELGDTAGSTAVRGYRVGCSNLAEAQLPAQLEWKFALPAGETLVGAARYENGAQHTALQGRVLADRSVLYKYLNPHLGMLATQHEQGIGVYLIDRVSGRLLHSVVHEHALVSRAHPFLATLSENRVIYQFWQGLPEGYVTAVIELFESDRPDTRDERTVVSSSDLRVPSIHSAAFVSPGPATVLGTTRTGSSITTRDVLFGLASGKLLALPDALLDPRRPMHAPTKDEQAEGLM</sequence>
<name>A0A9W8I7Z8_9FUNG</name>
<dbReference type="GO" id="GO:0072546">
    <property type="term" value="C:EMC complex"/>
    <property type="evidence" value="ECO:0007669"/>
    <property type="project" value="InterPro"/>
</dbReference>
<gene>
    <name evidence="11" type="ORF">IWW36_005308</name>
</gene>
<dbReference type="AlphaFoldDB" id="A0A9W8I7Z8"/>
<dbReference type="PANTHER" id="PTHR21573">
    <property type="entry name" value="ER MEMBRANE PROTEIN COMPLEX SUBUNIT 1"/>
    <property type="match status" value="1"/>
</dbReference>
<dbReference type="Proteomes" id="UP001139887">
    <property type="component" value="Unassembled WGS sequence"/>
</dbReference>
<dbReference type="OrthoDB" id="28092at2759"/>
<organism evidence="11 12">
    <name type="scientific">Coemansia brasiliensis</name>
    <dbReference type="NCBI Taxonomy" id="2650707"/>
    <lineage>
        <taxon>Eukaryota</taxon>
        <taxon>Fungi</taxon>
        <taxon>Fungi incertae sedis</taxon>
        <taxon>Zoopagomycota</taxon>
        <taxon>Kickxellomycotina</taxon>
        <taxon>Kickxellomycetes</taxon>
        <taxon>Kickxellales</taxon>
        <taxon>Kickxellaceae</taxon>
        <taxon>Coemansia</taxon>
    </lineage>
</organism>
<evidence type="ECO:0000313" key="11">
    <source>
        <dbReference type="EMBL" id="KAJ2844108.1"/>
    </source>
</evidence>
<dbReference type="PANTHER" id="PTHR21573:SF0">
    <property type="entry name" value="ER MEMBRANE PROTEIN COMPLEX SUBUNIT 1"/>
    <property type="match status" value="1"/>
</dbReference>
<dbReference type="InterPro" id="IPR011678">
    <property type="entry name" value="EMC1_C"/>
</dbReference>
<keyword evidence="4" id="KW-0812">Transmembrane</keyword>
<reference evidence="11" key="1">
    <citation type="submission" date="2022-07" db="EMBL/GenBank/DDBJ databases">
        <title>Phylogenomic reconstructions and comparative analyses of Kickxellomycotina fungi.</title>
        <authorList>
            <person name="Reynolds N.K."/>
            <person name="Stajich J.E."/>
            <person name="Barry K."/>
            <person name="Grigoriev I.V."/>
            <person name="Crous P."/>
            <person name="Smith M.E."/>
        </authorList>
    </citation>
    <scope>NUCLEOTIDE SEQUENCE</scope>
    <source>
        <strain evidence="11">NRRL 1566</strain>
    </source>
</reference>
<evidence type="ECO:0000256" key="3">
    <source>
        <dbReference type="ARBA" id="ARBA00020824"/>
    </source>
</evidence>
<keyword evidence="8" id="KW-0472">Membrane</keyword>
<evidence type="ECO:0000256" key="6">
    <source>
        <dbReference type="ARBA" id="ARBA00022824"/>
    </source>
</evidence>
<evidence type="ECO:0000313" key="12">
    <source>
        <dbReference type="Proteomes" id="UP001139887"/>
    </source>
</evidence>
<dbReference type="InterPro" id="IPR026895">
    <property type="entry name" value="EMC1"/>
</dbReference>
<evidence type="ECO:0000256" key="9">
    <source>
        <dbReference type="ARBA" id="ARBA00023180"/>
    </source>
</evidence>
<feature type="domain" description="ER membrane protein complex subunit 1 C-terminal" evidence="10">
    <location>
        <begin position="498"/>
        <end position="610"/>
    </location>
</feature>
<dbReference type="EMBL" id="JANBUW010001185">
    <property type="protein sequence ID" value="KAJ2844108.1"/>
    <property type="molecule type" value="Genomic_DNA"/>
</dbReference>
<evidence type="ECO:0000256" key="8">
    <source>
        <dbReference type="ARBA" id="ARBA00023136"/>
    </source>
</evidence>
<keyword evidence="7" id="KW-1133">Transmembrane helix</keyword>
<evidence type="ECO:0000256" key="2">
    <source>
        <dbReference type="ARBA" id="ARBA00007904"/>
    </source>
</evidence>
<proteinExistence type="inferred from homology"/>
<keyword evidence="9" id="KW-0325">Glycoprotein</keyword>
<comment type="subcellular location">
    <subcellularLocation>
        <location evidence="1">Endoplasmic reticulum membrane</location>
        <topology evidence="1">Single-pass type I membrane protein</topology>
    </subcellularLocation>
</comment>
<dbReference type="GO" id="GO:0034975">
    <property type="term" value="P:protein folding in endoplasmic reticulum"/>
    <property type="evidence" value="ECO:0007669"/>
    <property type="project" value="TreeGrafter"/>
</dbReference>
<accession>A0A9W8I7Z8</accession>
<dbReference type="Pfam" id="PF07774">
    <property type="entry name" value="EMC1_C"/>
    <property type="match status" value="1"/>
</dbReference>
<keyword evidence="6" id="KW-0256">Endoplasmic reticulum</keyword>
<protein>
    <recommendedName>
        <fullName evidence="3">ER membrane protein complex subunit 1</fullName>
    </recommendedName>
</protein>
<evidence type="ECO:0000256" key="4">
    <source>
        <dbReference type="ARBA" id="ARBA00022692"/>
    </source>
</evidence>
<evidence type="ECO:0000256" key="7">
    <source>
        <dbReference type="ARBA" id="ARBA00022989"/>
    </source>
</evidence>